<evidence type="ECO:0000256" key="4">
    <source>
        <dbReference type="ARBA" id="ARBA00023004"/>
    </source>
</evidence>
<dbReference type="PANTHER" id="PTHR10209:SF791">
    <property type="entry name" value="1-AMINOCYCLOPROPANE-1-CARBOXYLATE OXIDASE HOMOLOG 1"/>
    <property type="match status" value="1"/>
</dbReference>
<dbReference type="SUPFAM" id="SSF51197">
    <property type="entry name" value="Clavaminate synthase-like"/>
    <property type="match status" value="1"/>
</dbReference>
<dbReference type="RefSeq" id="XP_008438543.2">
    <property type="nucleotide sequence ID" value="XM_008440321.3"/>
</dbReference>
<dbReference type="Pfam" id="PF14226">
    <property type="entry name" value="DIOX_N"/>
    <property type="match status" value="1"/>
</dbReference>
<dbReference type="InterPro" id="IPR044861">
    <property type="entry name" value="IPNS-like_FE2OG_OXY"/>
</dbReference>
<dbReference type="AlphaFoldDB" id="A0A1S3AWR4"/>
<dbReference type="PROSITE" id="PS51471">
    <property type="entry name" value="FE2OG_OXY"/>
    <property type="match status" value="1"/>
</dbReference>
<evidence type="ECO:0000259" key="6">
    <source>
        <dbReference type="PROSITE" id="PS51471"/>
    </source>
</evidence>
<accession>A0A1S3AWR4</accession>
<dbReference type="InterPro" id="IPR026992">
    <property type="entry name" value="DIOX_N"/>
</dbReference>
<evidence type="ECO:0000313" key="7">
    <source>
        <dbReference type="Proteomes" id="UP001652600"/>
    </source>
</evidence>
<proteinExistence type="inferred from homology"/>
<feature type="domain" description="Fe2OG dioxygenase" evidence="6">
    <location>
        <begin position="235"/>
        <end position="335"/>
    </location>
</feature>
<evidence type="ECO:0000313" key="8">
    <source>
        <dbReference type="RefSeq" id="XP_008438543.2"/>
    </source>
</evidence>
<evidence type="ECO:0000313" key="9">
    <source>
        <dbReference type="RefSeq" id="XP_016899050.2"/>
    </source>
</evidence>
<reference evidence="8 9" key="1">
    <citation type="submission" date="2025-05" db="UniProtKB">
        <authorList>
            <consortium name="RefSeq"/>
        </authorList>
    </citation>
    <scope>IDENTIFICATION</scope>
    <source>
        <tissue evidence="8 9">Stem</tissue>
    </source>
</reference>
<comment type="similarity">
    <text evidence="1 5">Belongs to the iron/ascorbate-dependent oxidoreductase family.</text>
</comment>
<gene>
    <name evidence="8 9 10" type="primary">LOC103483609</name>
</gene>
<dbReference type="GO" id="GO:0046872">
    <property type="term" value="F:metal ion binding"/>
    <property type="evidence" value="ECO:0007669"/>
    <property type="project" value="UniProtKB-KW"/>
</dbReference>
<dbReference type="InterPro" id="IPR005123">
    <property type="entry name" value="Oxoglu/Fe-dep_dioxygenase_dom"/>
</dbReference>
<dbReference type="GeneID" id="103483609"/>
<organism evidence="7 8">
    <name type="scientific">Cucumis melo</name>
    <name type="common">Muskmelon</name>
    <dbReference type="NCBI Taxonomy" id="3656"/>
    <lineage>
        <taxon>Eukaryota</taxon>
        <taxon>Viridiplantae</taxon>
        <taxon>Streptophyta</taxon>
        <taxon>Embryophyta</taxon>
        <taxon>Tracheophyta</taxon>
        <taxon>Spermatophyta</taxon>
        <taxon>Magnoliopsida</taxon>
        <taxon>eudicotyledons</taxon>
        <taxon>Gunneridae</taxon>
        <taxon>Pentapetalae</taxon>
        <taxon>rosids</taxon>
        <taxon>fabids</taxon>
        <taxon>Cucurbitales</taxon>
        <taxon>Cucurbitaceae</taxon>
        <taxon>Benincaseae</taxon>
        <taxon>Cucumis</taxon>
    </lineage>
</organism>
<keyword evidence="3 5" id="KW-0560">Oxidoreductase</keyword>
<dbReference type="Proteomes" id="UP001652600">
    <property type="component" value="Chromosome 6"/>
</dbReference>
<dbReference type="InterPro" id="IPR027443">
    <property type="entry name" value="IPNS-like_sf"/>
</dbReference>
<sequence>MVTHVLTPKNNTQTKMANLTPFSKLDETFDRASELKAFDQTKAGVKGLVDSGLAEIPAIFYYPHKERSNSNETSVPNEPHLGVPVVDLEDIDKDPIRRRQVVDKIREASETWGFFQLLNHGVPVSVQEEIINGTRRFFEQDTEVKKQYYTRDITKPFIYNSNFDLFSAPITNWRDTILTQIAPNSFSPQDLPQVCRDVLLDYSKHMEKLGELIFGLLSEALGLKSTHLVDIDCNEGHAILCHYYPSCPQPELAIGITEHADGTFITVLLQDHIGALQVLHDNKWVDIPPVPGALVVNVGNLLQLISNDKFVSSVHRVLATGKGPRVSVATFFSTTGYAQTSKLYGPIKELLSEQNPPKYKQTTVRDYRLYYAKRGLDGTNPLTHFRL</sequence>
<keyword evidence="4 5" id="KW-0408">Iron</keyword>
<dbReference type="GO" id="GO:0051213">
    <property type="term" value="F:dioxygenase activity"/>
    <property type="evidence" value="ECO:0007669"/>
    <property type="project" value="UniProtKB-ARBA"/>
</dbReference>
<dbReference type="KEGG" id="cmo:103483609"/>
<protein>
    <submittedName>
        <fullName evidence="8 9">1-aminocyclopropane-1-carboxylate oxidase homolog 1-like</fullName>
    </submittedName>
</protein>
<evidence type="ECO:0000256" key="5">
    <source>
        <dbReference type="RuleBase" id="RU003682"/>
    </source>
</evidence>
<dbReference type="RefSeq" id="XP_016899050.2">
    <property type="nucleotide sequence ID" value="XM_017043561.2"/>
</dbReference>
<evidence type="ECO:0000256" key="2">
    <source>
        <dbReference type="ARBA" id="ARBA00022723"/>
    </source>
</evidence>
<dbReference type="eggNOG" id="KOG0143">
    <property type="taxonomic scope" value="Eukaryota"/>
</dbReference>
<keyword evidence="2 5" id="KW-0479">Metal-binding</keyword>
<dbReference type="Pfam" id="PF03171">
    <property type="entry name" value="2OG-FeII_Oxy"/>
    <property type="match status" value="1"/>
</dbReference>
<keyword evidence="7" id="KW-1185">Reference proteome</keyword>
<evidence type="ECO:0000256" key="1">
    <source>
        <dbReference type="ARBA" id="ARBA00008056"/>
    </source>
</evidence>
<dbReference type="PANTHER" id="PTHR10209">
    <property type="entry name" value="OXIDOREDUCTASE, 2OG-FE II OXYGENASE FAMILY PROTEIN"/>
    <property type="match status" value="1"/>
</dbReference>
<name>A0A1S3AWR4_CUCME</name>
<evidence type="ECO:0000313" key="10">
    <source>
        <dbReference type="RefSeq" id="XP_016899051.2"/>
    </source>
</evidence>
<dbReference type="Gene3D" id="2.60.120.330">
    <property type="entry name" value="B-lactam Antibiotic, Isopenicillin N Synthase, Chain"/>
    <property type="match status" value="1"/>
</dbReference>
<evidence type="ECO:0000256" key="3">
    <source>
        <dbReference type="ARBA" id="ARBA00023002"/>
    </source>
</evidence>
<dbReference type="RefSeq" id="XP_016899051.2">
    <property type="nucleotide sequence ID" value="XM_017043562.2"/>
</dbReference>